<dbReference type="NCBIfam" id="TIGR01141">
    <property type="entry name" value="hisC"/>
    <property type="match status" value="1"/>
</dbReference>
<dbReference type="InterPro" id="IPR015424">
    <property type="entry name" value="PyrdxlP-dep_Trfase"/>
</dbReference>
<evidence type="ECO:0000256" key="1">
    <source>
        <dbReference type="ARBA" id="ARBA00001933"/>
    </source>
</evidence>
<keyword evidence="9" id="KW-0368">Histidine biosynthesis</keyword>
<dbReference type="RefSeq" id="WP_380605533.1">
    <property type="nucleotide sequence ID" value="NZ_JBHSDU010000015.1"/>
</dbReference>
<dbReference type="InterPro" id="IPR004839">
    <property type="entry name" value="Aminotransferase_I/II_large"/>
</dbReference>
<organism evidence="11 12">
    <name type="scientific">Steroidobacter flavus</name>
    <dbReference type="NCBI Taxonomy" id="1842136"/>
    <lineage>
        <taxon>Bacteria</taxon>
        <taxon>Pseudomonadati</taxon>
        <taxon>Pseudomonadota</taxon>
        <taxon>Gammaproteobacteria</taxon>
        <taxon>Steroidobacterales</taxon>
        <taxon>Steroidobacteraceae</taxon>
        <taxon>Steroidobacter</taxon>
    </lineage>
</organism>
<dbReference type="Gene3D" id="3.40.640.10">
    <property type="entry name" value="Type I PLP-dependent aspartate aminotransferase-like (Major domain)"/>
    <property type="match status" value="1"/>
</dbReference>
<dbReference type="SUPFAM" id="SSF53383">
    <property type="entry name" value="PLP-dependent transferases"/>
    <property type="match status" value="1"/>
</dbReference>
<keyword evidence="7 9" id="KW-0663">Pyridoxal phosphate</keyword>
<dbReference type="InterPro" id="IPR050106">
    <property type="entry name" value="HistidinolP_aminotransfase"/>
</dbReference>
<comment type="subunit">
    <text evidence="4 9">Homodimer.</text>
</comment>
<proteinExistence type="inferred from homology"/>
<dbReference type="Proteomes" id="UP001595904">
    <property type="component" value="Unassembled WGS sequence"/>
</dbReference>
<evidence type="ECO:0000256" key="3">
    <source>
        <dbReference type="ARBA" id="ARBA00007970"/>
    </source>
</evidence>
<dbReference type="Pfam" id="PF00155">
    <property type="entry name" value="Aminotran_1_2"/>
    <property type="match status" value="1"/>
</dbReference>
<dbReference type="EC" id="2.6.1.9" evidence="9"/>
<evidence type="ECO:0000256" key="4">
    <source>
        <dbReference type="ARBA" id="ARBA00011738"/>
    </source>
</evidence>
<comment type="cofactor">
    <cofactor evidence="1 9">
        <name>pyridoxal 5'-phosphate</name>
        <dbReference type="ChEBI" id="CHEBI:597326"/>
    </cofactor>
</comment>
<dbReference type="InterPro" id="IPR015422">
    <property type="entry name" value="PyrdxlP-dep_Trfase_small"/>
</dbReference>
<dbReference type="PANTHER" id="PTHR43643:SF3">
    <property type="entry name" value="HISTIDINOL-PHOSPHATE AMINOTRANSFERASE"/>
    <property type="match status" value="1"/>
</dbReference>
<feature type="modified residue" description="N6-(pyridoxal phosphate)lysine" evidence="9">
    <location>
        <position position="228"/>
    </location>
</feature>
<comment type="caution">
    <text evidence="11">The sequence shown here is derived from an EMBL/GenBank/DDBJ whole genome shotgun (WGS) entry which is preliminary data.</text>
</comment>
<protein>
    <recommendedName>
        <fullName evidence="9">Histidinol-phosphate aminotransferase</fullName>
        <ecNumber evidence="9">2.6.1.9</ecNumber>
    </recommendedName>
    <alternativeName>
        <fullName evidence="9">Imidazole acetol-phosphate transaminase</fullName>
    </alternativeName>
</protein>
<dbReference type="GO" id="GO:0004400">
    <property type="term" value="F:histidinol-phosphate transaminase activity"/>
    <property type="evidence" value="ECO:0007669"/>
    <property type="project" value="UniProtKB-EC"/>
</dbReference>
<reference evidence="12" key="1">
    <citation type="journal article" date="2019" name="Int. J. Syst. Evol. Microbiol.">
        <title>The Global Catalogue of Microorganisms (GCM) 10K type strain sequencing project: providing services to taxonomists for standard genome sequencing and annotation.</title>
        <authorList>
            <consortium name="The Broad Institute Genomics Platform"/>
            <consortium name="The Broad Institute Genome Sequencing Center for Infectious Disease"/>
            <person name="Wu L."/>
            <person name="Ma J."/>
        </authorList>
    </citation>
    <scope>NUCLEOTIDE SEQUENCE [LARGE SCALE GENOMIC DNA]</scope>
    <source>
        <strain evidence="12">CGMCC 1.10759</strain>
    </source>
</reference>
<keyword evidence="9" id="KW-0028">Amino-acid biosynthesis</keyword>
<comment type="catalytic activity">
    <reaction evidence="8 9">
        <text>L-histidinol phosphate + 2-oxoglutarate = 3-(imidazol-4-yl)-2-oxopropyl phosphate + L-glutamate</text>
        <dbReference type="Rhea" id="RHEA:23744"/>
        <dbReference type="ChEBI" id="CHEBI:16810"/>
        <dbReference type="ChEBI" id="CHEBI:29985"/>
        <dbReference type="ChEBI" id="CHEBI:57766"/>
        <dbReference type="ChEBI" id="CHEBI:57980"/>
        <dbReference type="EC" id="2.6.1.9"/>
    </reaction>
</comment>
<dbReference type="EMBL" id="JBHSDU010000015">
    <property type="protein sequence ID" value="MFC4314392.1"/>
    <property type="molecule type" value="Genomic_DNA"/>
</dbReference>
<evidence type="ECO:0000256" key="9">
    <source>
        <dbReference type="HAMAP-Rule" id="MF_01023"/>
    </source>
</evidence>
<sequence>MTLASSVLAHVSGIDLYVPGRPIESVAREHGIEPSAIVKLASNENPFGMSPAARQAIASLEGNPSRYPDSDSVALRDALAGHLKQDPQRILIAAGSSELILLAARAFLEPGRAAVMSQYSFISYGLAVRSVGAEAIAVPALDWGHDLKRMLAAIDERVRLVFIASPNNPTGTMLSKEDIERFIAAVPSNVLVVLDEAYREFTPAEHRPDVDKLLQRHDNLLVLRTFSKVYGLAGLRVGYGLGHPDLIGYLKRLQLPFSVTVNAQHAAVAALGDQAFVEQCSSANKTERSRLCAELEARGIRYIPSFGNFVLLHVGDGPKVFRSLVERGIVVRPVANYGLKEWIRVSVGLTHENDAFLRELRAVL</sequence>
<evidence type="ECO:0000313" key="12">
    <source>
        <dbReference type="Proteomes" id="UP001595904"/>
    </source>
</evidence>
<keyword evidence="6 9" id="KW-0808">Transferase</keyword>
<comment type="similarity">
    <text evidence="3 9">Belongs to the class-II pyridoxal-phosphate-dependent aminotransferase family. Histidinol-phosphate aminotransferase subfamily.</text>
</comment>
<evidence type="ECO:0000256" key="5">
    <source>
        <dbReference type="ARBA" id="ARBA00022576"/>
    </source>
</evidence>
<comment type="pathway">
    <text evidence="2 9">Amino-acid biosynthesis; L-histidine biosynthesis; L-histidine from 5-phospho-alpha-D-ribose 1-diphosphate: step 7/9.</text>
</comment>
<evidence type="ECO:0000259" key="10">
    <source>
        <dbReference type="Pfam" id="PF00155"/>
    </source>
</evidence>
<dbReference type="PANTHER" id="PTHR43643">
    <property type="entry name" value="HISTIDINOL-PHOSPHATE AMINOTRANSFERASE 2"/>
    <property type="match status" value="1"/>
</dbReference>
<dbReference type="InterPro" id="IPR005861">
    <property type="entry name" value="HisP_aminotrans"/>
</dbReference>
<keyword evidence="5 9" id="KW-0032">Aminotransferase</keyword>
<evidence type="ECO:0000256" key="7">
    <source>
        <dbReference type="ARBA" id="ARBA00022898"/>
    </source>
</evidence>
<accession>A0ABV8T3N0</accession>
<evidence type="ECO:0000256" key="6">
    <source>
        <dbReference type="ARBA" id="ARBA00022679"/>
    </source>
</evidence>
<dbReference type="HAMAP" id="MF_01023">
    <property type="entry name" value="HisC_aminotrans_2"/>
    <property type="match status" value="1"/>
</dbReference>
<evidence type="ECO:0000256" key="2">
    <source>
        <dbReference type="ARBA" id="ARBA00005011"/>
    </source>
</evidence>
<name>A0ABV8T3N0_9GAMM</name>
<keyword evidence="12" id="KW-1185">Reference proteome</keyword>
<evidence type="ECO:0000313" key="11">
    <source>
        <dbReference type="EMBL" id="MFC4314392.1"/>
    </source>
</evidence>
<dbReference type="InterPro" id="IPR015421">
    <property type="entry name" value="PyrdxlP-dep_Trfase_major"/>
</dbReference>
<dbReference type="CDD" id="cd00609">
    <property type="entry name" value="AAT_like"/>
    <property type="match status" value="1"/>
</dbReference>
<evidence type="ECO:0000256" key="8">
    <source>
        <dbReference type="ARBA" id="ARBA00047481"/>
    </source>
</evidence>
<gene>
    <name evidence="9 11" type="primary">hisC</name>
    <name evidence="11" type="ORF">ACFPN2_35330</name>
</gene>
<dbReference type="Gene3D" id="3.90.1150.10">
    <property type="entry name" value="Aspartate Aminotransferase, domain 1"/>
    <property type="match status" value="1"/>
</dbReference>
<feature type="domain" description="Aminotransferase class I/classII large" evidence="10">
    <location>
        <begin position="37"/>
        <end position="353"/>
    </location>
</feature>